<dbReference type="InterPro" id="IPR008775">
    <property type="entry name" value="Phytyl_CoA_dOase-like"/>
</dbReference>
<comment type="caution">
    <text evidence="2">The sequence shown here is derived from an EMBL/GenBank/DDBJ whole genome shotgun (WGS) entry which is preliminary data.</text>
</comment>
<dbReference type="PANTHER" id="PTHR20883:SF48">
    <property type="entry name" value="ECTOINE DIOXYGENASE"/>
    <property type="match status" value="1"/>
</dbReference>
<dbReference type="Proteomes" id="UP000051757">
    <property type="component" value="Unassembled WGS sequence"/>
</dbReference>
<dbReference type="OrthoDB" id="9796766at2"/>
<dbReference type="Pfam" id="PF05721">
    <property type="entry name" value="PhyH"/>
    <property type="match status" value="1"/>
</dbReference>
<evidence type="ECO:0000256" key="1">
    <source>
        <dbReference type="ARBA" id="ARBA00001954"/>
    </source>
</evidence>
<keyword evidence="3" id="KW-1185">Reference proteome</keyword>
<dbReference type="SUPFAM" id="SSF51197">
    <property type="entry name" value="Clavaminate synthase-like"/>
    <property type="match status" value="1"/>
</dbReference>
<evidence type="ECO:0000313" key="2">
    <source>
        <dbReference type="EMBL" id="KRG48388.1"/>
    </source>
</evidence>
<dbReference type="EMBL" id="LLXV01000058">
    <property type="protein sequence ID" value="KRG48388.1"/>
    <property type="molecule type" value="Genomic_DNA"/>
</dbReference>
<gene>
    <name evidence="2" type="ORF">ARC23_17000</name>
</gene>
<proteinExistence type="predicted"/>
<sequence length="281" mass="31469">MDAYDALMRDGYVVVRQAIAPALVQDINQRIARFKQRNPKAVSRNLDAHQRLYRVVNLHLVVDAITGLLTDNAAIDVCDRFLGEPTTLYTSLYYERGSEQPLHRDTPVFCTSPGERYLGVWTALDAVDDSNGPLRVVPGSHLLPAIDVQALRQQVFGDGPVSPMSGEGWAAYQDAVARQCEEAGLQAQPVHVQPGDVIVWHPQLFHGGAPHLSAGTRRSVVMHVTPKSMPVGHMDVFYGAVPAQSKAPWRYYRRGEREIARFGQVDFGHEYTRRTWFLRRA</sequence>
<protein>
    <submittedName>
        <fullName evidence="2">Phytanoyl-CoA dioxygenase</fullName>
    </submittedName>
</protein>
<dbReference type="AlphaFoldDB" id="A0A0R0B4L4"/>
<evidence type="ECO:0000313" key="3">
    <source>
        <dbReference type="Proteomes" id="UP000051757"/>
    </source>
</evidence>
<dbReference type="Gene3D" id="2.60.120.620">
    <property type="entry name" value="q2cbj1_9rhob like domain"/>
    <property type="match status" value="1"/>
</dbReference>
<dbReference type="GO" id="GO:0016706">
    <property type="term" value="F:2-oxoglutarate-dependent dioxygenase activity"/>
    <property type="evidence" value="ECO:0007669"/>
    <property type="project" value="UniProtKB-ARBA"/>
</dbReference>
<reference evidence="2 3" key="1">
    <citation type="journal article" date="2016" name="Front. Microbiol.">
        <title>Genome Sequence of Type Strains of Genus Stenotrophomonas.</title>
        <authorList>
            <person name="Patil P.P."/>
            <person name="Midha S."/>
            <person name="Kumar S."/>
            <person name="Patil P.B."/>
        </authorList>
    </citation>
    <scope>NUCLEOTIDE SEQUENCE [LARGE SCALE GENOMIC DNA]</scope>
    <source>
        <strain evidence="2 3">LMG 978</strain>
    </source>
</reference>
<dbReference type="PANTHER" id="PTHR20883">
    <property type="entry name" value="PHYTANOYL-COA DIOXYGENASE DOMAIN CONTAINING 1"/>
    <property type="match status" value="1"/>
</dbReference>
<comment type="cofactor">
    <cofactor evidence="1">
        <name>Fe(2+)</name>
        <dbReference type="ChEBI" id="CHEBI:29033"/>
    </cofactor>
</comment>
<keyword evidence="2" id="KW-0223">Dioxygenase</keyword>
<dbReference type="GO" id="GO:0005506">
    <property type="term" value="F:iron ion binding"/>
    <property type="evidence" value="ECO:0007669"/>
    <property type="project" value="UniProtKB-ARBA"/>
</dbReference>
<keyword evidence="2" id="KW-0560">Oxidoreductase</keyword>
<accession>A0A0R0B4L4</accession>
<organism evidence="2 3">
    <name type="scientific">Stenotrophomonas beteli</name>
    <dbReference type="NCBI Taxonomy" id="3384461"/>
    <lineage>
        <taxon>Bacteria</taxon>
        <taxon>Pseudomonadati</taxon>
        <taxon>Pseudomonadota</taxon>
        <taxon>Gammaproteobacteria</taxon>
        <taxon>Lysobacterales</taxon>
        <taxon>Lysobacteraceae</taxon>
        <taxon>Stenotrophomonas</taxon>
        <taxon>Stenotrophomonas maltophilia group</taxon>
    </lineage>
</organism>
<name>A0A0R0B4L4_9GAMM</name>